<gene>
    <name evidence="2" type="ORF">H4Q32_024076</name>
</gene>
<name>A0ABQ8L6A8_LABRO</name>
<organism evidence="2 3">
    <name type="scientific">Labeo rohita</name>
    <name type="common">Indian major carp</name>
    <name type="synonym">Cyprinus rohita</name>
    <dbReference type="NCBI Taxonomy" id="84645"/>
    <lineage>
        <taxon>Eukaryota</taxon>
        <taxon>Metazoa</taxon>
        <taxon>Chordata</taxon>
        <taxon>Craniata</taxon>
        <taxon>Vertebrata</taxon>
        <taxon>Euteleostomi</taxon>
        <taxon>Actinopterygii</taxon>
        <taxon>Neopterygii</taxon>
        <taxon>Teleostei</taxon>
        <taxon>Ostariophysi</taxon>
        <taxon>Cypriniformes</taxon>
        <taxon>Cyprinidae</taxon>
        <taxon>Labeoninae</taxon>
        <taxon>Labeonini</taxon>
        <taxon>Labeo</taxon>
    </lineage>
</organism>
<evidence type="ECO:0000313" key="3">
    <source>
        <dbReference type="Proteomes" id="UP000830375"/>
    </source>
</evidence>
<evidence type="ECO:0000313" key="2">
    <source>
        <dbReference type="EMBL" id="KAI2646207.1"/>
    </source>
</evidence>
<feature type="compositionally biased region" description="Basic and acidic residues" evidence="1">
    <location>
        <begin position="37"/>
        <end position="51"/>
    </location>
</feature>
<feature type="region of interest" description="Disordered" evidence="1">
    <location>
        <begin position="36"/>
        <end position="55"/>
    </location>
</feature>
<dbReference type="EMBL" id="JACTAM010001698">
    <property type="protein sequence ID" value="KAI2646207.1"/>
    <property type="molecule type" value="Genomic_DNA"/>
</dbReference>
<proteinExistence type="predicted"/>
<reference evidence="2 3" key="1">
    <citation type="submission" date="2022-01" db="EMBL/GenBank/DDBJ databases">
        <title>A high-quality chromosome-level genome assembly of rohu carp, Labeo rohita.</title>
        <authorList>
            <person name="Arick M.A. II"/>
            <person name="Hsu C.-Y."/>
            <person name="Magbanua Z."/>
            <person name="Pechanova O."/>
            <person name="Grover C."/>
            <person name="Miller E."/>
            <person name="Thrash A."/>
            <person name="Ezzel L."/>
            <person name="Alam S."/>
            <person name="Benzie J."/>
            <person name="Hamilton M."/>
            <person name="Karsi A."/>
            <person name="Lawrence M.L."/>
            <person name="Peterson D.G."/>
        </authorList>
    </citation>
    <scope>NUCLEOTIDE SEQUENCE [LARGE SCALE GENOMIC DNA]</scope>
    <source>
        <strain evidence="3">BAU-BD-2019</strain>
        <tissue evidence="2">Blood</tissue>
    </source>
</reference>
<sequence>MYHRPGSVYNLREFSVQWLQYEAWCQSREAQVSYKSQRLEQKSERRREKNPAAHSAILHGADDTVVKAPAEPSQATLTEVKTKVPPKAFCPYCDKEDHYLSQCATFKSFNPLIADVFSSKSSESCYDMEVRHSTPMLLWMMGLSGLYFSPDAAQELGIQGQAESIALQTIRQEVQTVSGASVSFHTSPADQPKKMFKVARAFTAKRLGLANHSYPLSILKKYQHLKDLHLQAFEKGTSQAPGDSVAATAKQVTRSREDQQAINLLETRTTRVEVKGIVCYVAPLLCKKDSPFFSAPKEAVMPSLRNMERRLTQTPEKAAVYNTEIEKLELNGAASKLSTDGGTVTGESWYLVLGTTTVLHWLHSESCCFKVFVGNRVAEIQELTDLKAWHHIDSARNPADDITRGKNLKDLTERNRWTQGPEFLVQPCSNWPSLPAMYSLESDDNEELRRGIFCGMMNPALTKRLSRLH</sequence>
<dbReference type="PANTHER" id="PTHR47331:SF1">
    <property type="entry name" value="GAG-LIKE PROTEIN"/>
    <property type="match status" value="1"/>
</dbReference>
<protein>
    <submittedName>
        <fullName evidence="2">Malate dehydrogenase [NADP] 2, chloroplastic</fullName>
    </submittedName>
</protein>
<evidence type="ECO:0000256" key="1">
    <source>
        <dbReference type="SAM" id="MobiDB-lite"/>
    </source>
</evidence>
<comment type="caution">
    <text evidence="2">The sequence shown here is derived from an EMBL/GenBank/DDBJ whole genome shotgun (WGS) entry which is preliminary data.</text>
</comment>
<accession>A0ABQ8L6A8</accession>
<dbReference type="PANTHER" id="PTHR47331">
    <property type="entry name" value="PHD-TYPE DOMAIN-CONTAINING PROTEIN"/>
    <property type="match status" value="1"/>
</dbReference>
<keyword evidence="3" id="KW-1185">Reference proteome</keyword>
<dbReference type="Proteomes" id="UP000830375">
    <property type="component" value="Unassembled WGS sequence"/>
</dbReference>